<feature type="region of interest" description="Disordered" evidence="1">
    <location>
        <begin position="1"/>
        <end position="30"/>
    </location>
</feature>
<comment type="caution">
    <text evidence="3">The sequence shown here is derived from an EMBL/GenBank/DDBJ whole genome shotgun (WGS) entry which is preliminary data.</text>
</comment>
<evidence type="ECO:0000256" key="1">
    <source>
        <dbReference type="SAM" id="MobiDB-lite"/>
    </source>
</evidence>
<proteinExistence type="predicted"/>
<gene>
    <name evidence="3" type="ORF">ACFQSB_30130</name>
</gene>
<feature type="domain" description="Putative restriction endonuclease" evidence="2">
    <location>
        <begin position="45"/>
        <end position="218"/>
    </location>
</feature>
<dbReference type="Gene3D" id="3.90.1570.10">
    <property type="entry name" value="tt1808, chain A"/>
    <property type="match status" value="1"/>
</dbReference>
<dbReference type="CDD" id="cd06260">
    <property type="entry name" value="DUF820-like"/>
    <property type="match status" value="1"/>
</dbReference>
<sequence>MTRTPSGDTLRDLFTPAHKGRLSKEPHMPLPPWAADPSSLLITEEAYEALPEEICETIEVVGGRVLFRESPTPGHQRVSRNLTFALLAARPSHPCIDVLQDTDMRYRHRNAHVTQAGKRFTFRRPDISVLHCLDAGARLWSGDVLVAVEITSSDDEVDFNDKRAEYAAQGIPVYLIVVMEGDRVGSVEDYRLDWSGRNYQLAAVHRGTLVTELPEGMKLETSFADLERI</sequence>
<evidence type="ECO:0000259" key="2">
    <source>
        <dbReference type="Pfam" id="PF05685"/>
    </source>
</evidence>
<organism evidence="3 4">
    <name type="scientific">Sphaerisporangium rhizosphaerae</name>
    <dbReference type="NCBI Taxonomy" id="2269375"/>
    <lineage>
        <taxon>Bacteria</taxon>
        <taxon>Bacillati</taxon>
        <taxon>Actinomycetota</taxon>
        <taxon>Actinomycetes</taxon>
        <taxon>Streptosporangiales</taxon>
        <taxon>Streptosporangiaceae</taxon>
        <taxon>Sphaerisporangium</taxon>
    </lineage>
</organism>
<keyword evidence="3" id="KW-0378">Hydrolase</keyword>
<dbReference type="InterPro" id="IPR008538">
    <property type="entry name" value="Uma2"/>
</dbReference>
<dbReference type="EMBL" id="JBHTCG010000027">
    <property type="protein sequence ID" value="MFC7386500.1"/>
    <property type="molecule type" value="Genomic_DNA"/>
</dbReference>
<keyword evidence="3" id="KW-0540">Nuclease</keyword>
<protein>
    <submittedName>
        <fullName evidence="3">Uma2 family endonuclease</fullName>
    </submittedName>
</protein>
<evidence type="ECO:0000313" key="3">
    <source>
        <dbReference type="EMBL" id="MFC7386500.1"/>
    </source>
</evidence>
<dbReference type="GO" id="GO:0004519">
    <property type="term" value="F:endonuclease activity"/>
    <property type="evidence" value="ECO:0007669"/>
    <property type="project" value="UniProtKB-KW"/>
</dbReference>
<keyword evidence="3" id="KW-0255">Endonuclease</keyword>
<dbReference type="Pfam" id="PF05685">
    <property type="entry name" value="Uma2"/>
    <property type="match status" value="1"/>
</dbReference>
<name>A0ABW2PDX1_9ACTN</name>
<dbReference type="RefSeq" id="WP_380830232.1">
    <property type="nucleotide sequence ID" value="NZ_JBHTCG010000027.1"/>
</dbReference>
<dbReference type="InterPro" id="IPR012296">
    <property type="entry name" value="Nuclease_put_TT1808"/>
</dbReference>
<dbReference type="InterPro" id="IPR011335">
    <property type="entry name" value="Restrct_endonuc-II-like"/>
</dbReference>
<evidence type="ECO:0000313" key="4">
    <source>
        <dbReference type="Proteomes" id="UP001596496"/>
    </source>
</evidence>
<accession>A0ABW2PDX1</accession>
<keyword evidence="4" id="KW-1185">Reference proteome</keyword>
<dbReference type="SUPFAM" id="SSF52980">
    <property type="entry name" value="Restriction endonuclease-like"/>
    <property type="match status" value="1"/>
</dbReference>
<dbReference type="Proteomes" id="UP001596496">
    <property type="component" value="Unassembled WGS sequence"/>
</dbReference>
<reference evidence="4" key="1">
    <citation type="journal article" date="2019" name="Int. J. Syst. Evol. Microbiol.">
        <title>The Global Catalogue of Microorganisms (GCM) 10K type strain sequencing project: providing services to taxonomists for standard genome sequencing and annotation.</title>
        <authorList>
            <consortium name="The Broad Institute Genomics Platform"/>
            <consortium name="The Broad Institute Genome Sequencing Center for Infectious Disease"/>
            <person name="Wu L."/>
            <person name="Ma J."/>
        </authorList>
    </citation>
    <scope>NUCLEOTIDE SEQUENCE [LARGE SCALE GENOMIC DNA]</scope>
    <source>
        <strain evidence="4">CECT 7649</strain>
    </source>
</reference>